<protein>
    <recommendedName>
        <fullName evidence="5">Phosphoserine phosphatase</fullName>
        <ecNumber evidence="4">3.1.3.3</ecNumber>
    </recommendedName>
    <alternativeName>
        <fullName evidence="11">O-phosphoserine phosphohydrolase</fullName>
    </alternativeName>
</protein>
<dbReference type="SFLD" id="SFLDS00003">
    <property type="entry name" value="Haloacid_Dehalogenase"/>
    <property type="match status" value="1"/>
</dbReference>
<feature type="active site" description="Nucleophile" evidence="14">
    <location>
        <position position="96"/>
    </location>
</feature>
<dbReference type="FunFam" id="3.40.50.1000:FF:000048">
    <property type="entry name" value="Phosphoserine phosphatase"/>
    <property type="match status" value="1"/>
</dbReference>
<dbReference type="Gene3D" id="3.30.70.2020">
    <property type="match status" value="1"/>
</dbReference>
<evidence type="ECO:0000256" key="9">
    <source>
        <dbReference type="ARBA" id="ARBA00022842"/>
    </source>
</evidence>
<accession>A0A1A7NP41</accession>
<evidence type="ECO:0000256" key="10">
    <source>
        <dbReference type="ARBA" id="ARBA00023299"/>
    </source>
</evidence>
<keyword evidence="16" id="KW-1185">Reference proteome</keyword>
<evidence type="ECO:0000256" key="1">
    <source>
        <dbReference type="ARBA" id="ARBA00001946"/>
    </source>
</evidence>
<evidence type="ECO:0000256" key="14">
    <source>
        <dbReference type="PIRSR" id="PIRSR604469-1"/>
    </source>
</evidence>
<dbReference type="Gene3D" id="1.10.150.210">
    <property type="entry name" value="Phosphoserine phosphatase, domain 2"/>
    <property type="match status" value="1"/>
</dbReference>
<dbReference type="Proteomes" id="UP000243558">
    <property type="component" value="Unassembled WGS sequence"/>
</dbReference>
<dbReference type="EC" id="3.1.3.3" evidence="4"/>
<dbReference type="FunFam" id="1.10.150.210:FF:000001">
    <property type="entry name" value="Phosphoserine phosphatase"/>
    <property type="match status" value="1"/>
</dbReference>
<dbReference type="Gene3D" id="3.40.50.1000">
    <property type="entry name" value="HAD superfamily/HAD-like"/>
    <property type="match status" value="1"/>
</dbReference>
<dbReference type="SFLD" id="SFLDG01136">
    <property type="entry name" value="C1.6:_Phosphoserine_Phosphatas"/>
    <property type="match status" value="1"/>
</dbReference>
<keyword evidence="10" id="KW-0718">Serine biosynthesis</keyword>
<dbReference type="NCBIfam" id="TIGR01488">
    <property type="entry name" value="HAD-SF-IB"/>
    <property type="match status" value="1"/>
</dbReference>
<dbReference type="GO" id="GO:0036424">
    <property type="term" value="F:L-phosphoserine phosphatase activity"/>
    <property type="evidence" value="ECO:0007669"/>
    <property type="project" value="InterPro"/>
</dbReference>
<dbReference type="CDD" id="cd07500">
    <property type="entry name" value="HAD_PSP"/>
    <property type="match status" value="1"/>
</dbReference>
<evidence type="ECO:0000256" key="13">
    <source>
        <dbReference type="ARBA" id="ARBA00048523"/>
    </source>
</evidence>
<dbReference type="InterPro" id="IPR036412">
    <property type="entry name" value="HAD-like_sf"/>
</dbReference>
<organism evidence="15 16">
    <name type="scientific">Gallibacterium genomosp. 3</name>
    <dbReference type="NCBI Taxonomy" id="505345"/>
    <lineage>
        <taxon>Bacteria</taxon>
        <taxon>Pseudomonadati</taxon>
        <taxon>Pseudomonadota</taxon>
        <taxon>Gammaproteobacteria</taxon>
        <taxon>Pasteurellales</taxon>
        <taxon>Pasteurellaceae</taxon>
        <taxon>Gallibacterium</taxon>
    </lineage>
</organism>
<dbReference type="PANTHER" id="PTHR43344:SF2">
    <property type="entry name" value="PHOSPHOSERINE PHOSPHATASE"/>
    <property type="match status" value="1"/>
</dbReference>
<keyword evidence="8" id="KW-0378">Hydrolase</keyword>
<dbReference type="InterPro" id="IPR023214">
    <property type="entry name" value="HAD_sf"/>
</dbReference>
<comment type="catalytic activity">
    <reaction evidence="13">
        <text>O-phospho-D-serine + H2O = D-serine + phosphate</text>
        <dbReference type="Rhea" id="RHEA:24873"/>
        <dbReference type="ChEBI" id="CHEBI:15377"/>
        <dbReference type="ChEBI" id="CHEBI:35247"/>
        <dbReference type="ChEBI" id="CHEBI:43474"/>
        <dbReference type="ChEBI" id="CHEBI:58680"/>
        <dbReference type="EC" id="3.1.3.3"/>
    </reaction>
</comment>
<reference evidence="15 16" key="1">
    <citation type="submission" date="2014-11" db="EMBL/GenBank/DDBJ databases">
        <title>Pan-genome of Gallibacterium spp.</title>
        <authorList>
            <person name="Kudirkiene E."/>
            <person name="Bojesen A.M."/>
        </authorList>
    </citation>
    <scope>NUCLEOTIDE SEQUENCE [LARGE SCALE GENOMIC DNA]</scope>
    <source>
        <strain evidence="15 16">F151</strain>
    </source>
</reference>
<dbReference type="PATRIC" id="fig|505345.7.peg.1503"/>
<evidence type="ECO:0000256" key="8">
    <source>
        <dbReference type="ARBA" id="ARBA00022801"/>
    </source>
</evidence>
<evidence type="ECO:0000256" key="2">
    <source>
        <dbReference type="ARBA" id="ARBA00005135"/>
    </source>
</evidence>
<feature type="active site" description="Proton donor" evidence="14">
    <location>
        <position position="98"/>
    </location>
</feature>
<evidence type="ECO:0000256" key="5">
    <source>
        <dbReference type="ARBA" id="ARBA00015196"/>
    </source>
</evidence>
<comment type="cofactor">
    <cofactor evidence="1">
        <name>Mg(2+)</name>
        <dbReference type="ChEBI" id="CHEBI:18420"/>
    </cofactor>
</comment>
<evidence type="ECO:0000256" key="4">
    <source>
        <dbReference type="ARBA" id="ARBA00012640"/>
    </source>
</evidence>
<dbReference type="Pfam" id="PF12710">
    <property type="entry name" value="HAD"/>
    <property type="match status" value="1"/>
</dbReference>
<comment type="caution">
    <text evidence="15">The sequence shown here is derived from an EMBL/GenBank/DDBJ whole genome shotgun (WGS) entry which is preliminary data.</text>
</comment>
<keyword evidence="6" id="KW-0028">Amino-acid biosynthesis</keyword>
<dbReference type="GO" id="GO:0006564">
    <property type="term" value="P:L-serine biosynthetic process"/>
    <property type="evidence" value="ECO:0007669"/>
    <property type="project" value="UniProtKB-KW"/>
</dbReference>
<keyword evidence="9" id="KW-0460">Magnesium</keyword>
<dbReference type="NCBIfam" id="NF008350">
    <property type="entry name" value="PRK11133.1"/>
    <property type="match status" value="1"/>
</dbReference>
<proteinExistence type="inferred from homology"/>
<dbReference type="AlphaFoldDB" id="A0A1A7NP41"/>
<sequence>MQTLFPVLPKPTHYQPDLPRFLLYTNSFTPEKLAQFLQQSEQVQRLAEWDIFEYHCVLLQHPDPAQYIALAHQLSFDLFILSTTPLLDQAGLLVMDMDSTAIEIECIDEVAKLAGTGEMVAAITESAMRGELDFKQSLRRRVATLKGASATILDQVRNHLPIMSGLERTLAELQKLGWKVAIASGGFTYFAEVLQQKFGLVAVYANRFQIKDGFLTGEVEGEIVDAQYKANVLQQLAQQHHIDIQQCIAIGDGANDLLMMQVAGLGVAYHAKPKVQQQAQTMVNFADLTALLCILSANQQDFYFQQQK</sequence>
<evidence type="ECO:0000256" key="12">
    <source>
        <dbReference type="ARBA" id="ARBA00048138"/>
    </source>
</evidence>
<dbReference type="GO" id="GO:0000287">
    <property type="term" value="F:magnesium ion binding"/>
    <property type="evidence" value="ECO:0007669"/>
    <property type="project" value="TreeGrafter"/>
</dbReference>
<name>A0A1A7NP41_9PAST</name>
<dbReference type="UniPathway" id="UPA00135">
    <property type="reaction ID" value="UER00198"/>
</dbReference>
<dbReference type="SFLD" id="SFLDF00029">
    <property type="entry name" value="phosphoserine_phosphatase"/>
    <property type="match status" value="1"/>
</dbReference>
<dbReference type="OrthoDB" id="9792539at2"/>
<dbReference type="SUPFAM" id="SSF56784">
    <property type="entry name" value="HAD-like"/>
    <property type="match status" value="1"/>
</dbReference>
<dbReference type="SFLD" id="SFLDG01137">
    <property type="entry name" value="C1.6.1:_Phosphoserine_Phosphat"/>
    <property type="match status" value="1"/>
</dbReference>
<dbReference type="InterPro" id="IPR004469">
    <property type="entry name" value="PSP"/>
</dbReference>
<evidence type="ECO:0000256" key="3">
    <source>
        <dbReference type="ARBA" id="ARBA00009184"/>
    </source>
</evidence>
<evidence type="ECO:0000256" key="11">
    <source>
        <dbReference type="ARBA" id="ARBA00031693"/>
    </source>
</evidence>
<evidence type="ECO:0000256" key="6">
    <source>
        <dbReference type="ARBA" id="ARBA00022605"/>
    </source>
</evidence>
<gene>
    <name evidence="15" type="ORF">QV01_07610</name>
</gene>
<evidence type="ECO:0000313" key="16">
    <source>
        <dbReference type="Proteomes" id="UP000243558"/>
    </source>
</evidence>
<dbReference type="EMBL" id="JTJM01000035">
    <property type="protein sequence ID" value="OBW91365.1"/>
    <property type="molecule type" value="Genomic_DNA"/>
</dbReference>
<keyword evidence="7" id="KW-0479">Metal-binding</keyword>
<comment type="similarity">
    <text evidence="3">Belongs to the HAD-like hydrolase superfamily. SerB family.</text>
</comment>
<evidence type="ECO:0000313" key="15">
    <source>
        <dbReference type="EMBL" id="OBW91365.1"/>
    </source>
</evidence>
<comment type="catalytic activity">
    <reaction evidence="12">
        <text>O-phospho-L-serine + H2O = L-serine + phosphate</text>
        <dbReference type="Rhea" id="RHEA:21208"/>
        <dbReference type="ChEBI" id="CHEBI:15377"/>
        <dbReference type="ChEBI" id="CHEBI:33384"/>
        <dbReference type="ChEBI" id="CHEBI:43474"/>
        <dbReference type="ChEBI" id="CHEBI:57524"/>
        <dbReference type="EC" id="3.1.3.3"/>
    </reaction>
</comment>
<dbReference type="GO" id="GO:0005737">
    <property type="term" value="C:cytoplasm"/>
    <property type="evidence" value="ECO:0007669"/>
    <property type="project" value="TreeGrafter"/>
</dbReference>
<dbReference type="InterPro" id="IPR050582">
    <property type="entry name" value="HAD-like_SerB"/>
</dbReference>
<dbReference type="NCBIfam" id="TIGR00338">
    <property type="entry name" value="serB"/>
    <property type="match status" value="1"/>
</dbReference>
<dbReference type="PANTHER" id="PTHR43344">
    <property type="entry name" value="PHOSPHOSERINE PHOSPHATASE"/>
    <property type="match status" value="1"/>
</dbReference>
<dbReference type="RefSeq" id="WP_065239558.1">
    <property type="nucleotide sequence ID" value="NZ_JTJM01000035.1"/>
</dbReference>
<comment type="pathway">
    <text evidence="2">Amino-acid biosynthesis; L-serine biosynthesis; L-serine from 3-phospho-D-glycerate: step 3/3.</text>
</comment>
<evidence type="ECO:0000256" key="7">
    <source>
        <dbReference type="ARBA" id="ARBA00022723"/>
    </source>
</evidence>